<evidence type="ECO:0000313" key="1">
    <source>
        <dbReference type="EMBL" id="KAK1498165.1"/>
    </source>
</evidence>
<protein>
    <submittedName>
        <fullName evidence="1">Uncharacterized protein</fullName>
    </submittedName>
</protein>
<evidence type="ECO:0000313" key="2">
    <source>
        <dbReference type="Proteomes" id="UP001227543"/>
    </source>
</evidence>
<keyword evidence="2" id="KW-1185">Reference proteome</keyword>
<proteinExistence type="predicted"/>
<dbReference type="Proteomes" id="UP001227543">
    <property type="component" value="Unassembled WGS sequence"/>
</dbReference>
<dbReference type="GeneID" id="85407644"/>
<dbReference type="RefSeq" id="XP_060381782.1">
    <property type="nucleotide sequence ID" value="XM_060523406.1"/>
</dbReference>
<sequence length="47" mass="5153">MRFRMIRKNADSSIICESFTSPLIGGMYAQAQSLSVQGFLQSPSSNP</sequence>
<comment type="caution">
    <text evidence="1">The sequence shown here is derived from an EMBL/GenBank/DDBJ whole genome shotgun (WGS) entry which is preliminary data.</text>
</comment>
<reference evidence="1 2" key="1">
    <citation type="submission" date="2016-10" db="EMBL/GenBank/DDBJ databases">
        <title>The genome sequence of Colletotrichum fioriniae PJ7.</title>
        <authorList>
            <person name="Baroncelli R."/>
        </authorList>
    </citation>
    <scope>NUCLEOTIDE SEQUENCE [LARGE SCALE GENOMIC DNA]</scope>
    <source>
        <strain evidence="1 2">Tom-12</strain>
    </source>
</reference>
<accession>A0ABQ9R8M0</accession>
<dbReference type="EMBL" id="MLFU01000023">
    <property type="protein sequence ID" value="KAK1498165.1"/>
    <property type="molecule type" value="Genomic_DNA"/>
</dbReference>
<gene>
    <name evidence="1" type="ORF">CTAM01_07383</name>
</gene>
<organism evidence="1 2">
    <name type="scientific">Colletotrichum tamarilloi</name>
    <dbReference type="NCBI Taxonomy" id="1209934"/>
    <lineage>
        <taxon>Eukaryota</taxon>
        <taxon>Fungi</taxon>
        <taxon>Dikarya</taxon>
        <taxon>Ascomycota</taxon>
        <taxon>Pezizomycotina</taxon>
        <taxon>Sordariomycetes</taxon>
        <taxon>Hypocreomycetidae</taxon>
        <taxon>Glomerellales</taxon>
        <taxon>Glomerellaceae</taxon>
        <taxon>Colletotrichum</taxon>
        <taxon>Colletotrichum acutatum species complex</taxon>
    </lineage>
</organism>
<name>A0ABQ9R8M0_9PEZI</name>